<evidence type="ECO:0000256" key="1">
    <source>
        <dbReference type="SAM" id="Phobius"/>
    </source>
</evidence>
<protein>
    <submittedName>
        <fullName evidence="4">DUF3857 domain-containing protein</fullName>
    </submittedName>
</protein>
<dbReference type="Gene3D" id="2.60.40.3140">
    <property type="match status" value="1"/>
</dbReference>
<feature type="transmembrane region" description="Helical" evidence="1">
    <location>
        <begin position="668"/>
        <end position="687"/>
    </location>
</feature>
<feature type="domain" description="DUF3857" evidence="3">
    <location>
        <begin position="71"/>
        <end position="238"/>
    </location>
</feature>
<comment type="caution">
    <text evidence="4">The sequence shown here is derived from an EMBL/GenBank/DDBJ whole genome shotgun (WGS) entry which is preliminary data.</text>
</comment>
<gene>
    <name evidence="4" type="ORF">NKI36_05980</name>
</gene>
<evidence type="ECO:0000256" key="2">
    <source>
        <dbReference type="SAM" id="SignalP"/>
    </source>
</evidence>
<evidence type="ECO:0000313" key="5">
    <source>
        <dbReference type="Proteomes" id="UP001433071"/>
    </source>
</evidence>
<dbReference type="SUPFAM" id="SSF54001">
    <property type="entry name" value="Cysteine proteinases"/>
    <property type="match status" value="1"/>
</dbReference>
<name>A0ABV1YV90_9HYPH</name>
<dbReference type="EMBL" id="JAMYQB010000003">
    <property type="protein sequence ID" value="MER9403597.1"/>
    <property type="molecule type" value="Genomic_DNA"/>
</dbReference>
<dbReference type="InterPro" id="IPR024618">
    <property type="entry name" value="DUF3857"/>
</dbReference>
<dbReference type="Proteomes" id="UP001433071">
    <property type="component" value="Unassembled WGS sequence"/>
</dbReference>
<dbReference type="InterPro" id="IPR038765">
    <property type="entry name" value="Papain-like_cys_pep_sf"/>
</dbReference>
<keyword evidence="5" id="KW-1185">Reference proteome</keyword>
<dbReference type="RefSeq" id="WP_352556705.1">
    <property type="nucleotide sequence ID" value="NZ_JAMYQB010000003.1"/>
</dbReference>
<accession>A0ABV1YV90</accession>
<dbReference type="Pfam" id="PF12969">
    <property type="entry name" value="DUF3857"/>
    <property type="match status" value="1"/>
</dbReference>
<keyword evidence="1" id="KW-0472">Membrane</keyword>
<proteinExistence type="predicted"/>
<reference evidence="4 5" key="1">
    <citation type="journal article" date="2024" name="Proc. Natl. Acad. Sci. U.S.A.">
        <title>The evolutionary genomics of adaptation to stress in wild rhizobium bacteria.</title>
        <authorList>
            <person name="Kehlet-Delgado H."/>
            <person name="Montoya A.P."/>
            <person name="Jensen K.T."/>
            <person name="Wendlandt C.E."/>
            <person name="Dexheimer C."/>
            <person name="Roberts M."/>
            <person name="Torres Martinez L."/>
            <person name="Friesen M.L."/>
            <person name="Griffitts J.S."/>
            <person name="Porter S.S."/>
        </authorList>
    </citation>
    <scope>NUCLEOTIDE SEQUENCE [LARGE SCALE GENOMIC DNA]</scope>
    <source>
        <strain evidence="4 5">M0641</strain>
    </source>
</reference>
<evidence type="ECO:0000259" key="3">
    <source>
        <dbReference type="Pfam" id="PF12969"/>
    </source>
</evidence>
<keyword evidence="2" id="KW-0732">Signal</keyword>
<keyword evidence="1" id="KW-0812">Transmembrane</keyword>
<feature type="chain" id="PRO_5045846707" evidence="2">
    <location>
        <begin position="25"/>
        <end position="697"/>
    </location>
</feature>
<keyword evidence="1" id="KW-1133">Transmembrane helix</keyword>
<feature type="signal peptide" evidence="2">
    <location>
        <begin position="1"/>
        <end position="24"/>
    </location>
</feature>
<evidence type="ECO:0000313" key="4">
    <source>
        <dbReference type="EMBL" id="MER9403597.1"/>
    </source>
</evidence>
<sequence length="697" mass="77207">MIKSYWRLIAFALFLVSLSSPALSDDVVLIGPAPAWTRLIDVPSADATRSDQIRNGISWLLSDDQIVHRTGGYDQYSRTVYKIVDRPGLEQGAGINLQFDPSRHKVTLNHLRIIRDGAVIDRLASTKFDIFRQEKDAEKGLYDGWLTAHVNVEDVRVGDIVDYATTYEITPLVGKDLFFFSFATEWEEPVALIRANIIWPASQPLQIKARGTELKPGISSSGSDTVYLWEIRNPKPVKVEDNLPVQYPAWGSVDVASTADWQSVVDAIASHYRPVTDFPADFAAKLDNIAVKHPVAEDRMIQATRLVQDQIRYVSLSIGAGSYIPRDPATVLQSGFGDCKDKALLLASSLVRLGISAEVALADLDHGRALDQHLPALRDFDHAIVKAKIGSQTYWLDATNDLQGGKANNLAQADYGFALPLSSTGGLEKMPTPELTSPSIQVAEEFDFPEKPGDPLSLTVFSMYEGADADSMRNRLAGQSLTELSDNYLKYYSKQYPGIQSAAKLEILDQRDGNVVSVKESYSLPAQALAANDLAKNFPIQAADLGNYLPAPTIVGRRGPISLRTPYYRRHSVTVRNLKARFSGEEIKNIVTPYVSLKTSWSNTATEFRVEWNLQTLATEVPATAIVDYLKSVEDIAKDVQWQYDFTYIDPPPAEVKVSDPDTEQRQVIASMFLLTLFVGVPVFIAVRRGRRQPARG</sequence>
<organism evidence="4 5">
    <name type="scientific">Mesorhizobium caraganae</name>
    <dbReference type="NCBI Taxonomy" id="483206"/>
    <lineage>
        <taxon>Bacteria</taxon>
        <taxon>Pseudomonadati</taxon>
        <taxon>Pseudomonadota</taxon>
        <taxon>Alphaproteobacteria</taxon>
        <taxon>Hyphomicrobiales</taxon>
        <taxon>Phyllobacteriaceae</taxon>
        <taxon>Mesorhizobium</taxon>
    </lineage>
</organism>
<dbReference type="Gene3D" id="3.10.620.30">
    <property type="match status" value="1"/>
</dbReference>